<evidence type="ECO:0008006" key="5">
    <source>
        <dbReference type="Google" id="ProtNLM"/>
    </source>
</evidence>
<evidence type="ECO:0000256" key="1">
    <source>
        <dbReference type="SAM" id="Phobius"/>
    </source>
</evidence>
<organism evidence="3 4">
    <name type="scientific">Diacronema lutheri</name>
    <name type="common">Unicellular marine alga</name>
    <name type="synonym">Monochrysis lutheri</name>
    <dbReference type="NCBI Taxonomy" id="2081491"/>
    <lineage>
        <taxon>Eukaryota</taxon>
        <taxon>Haptista</taxon>
        <taxon>Haptophyta</taxon>
        <taxon>Pavlovophyceae</taxon>
        <taxon>Pavlovales</taxon>
        <taxon>Pavlovaceae</taxon>
        <taxon>Diacronema</taxon>
    </lineage>
</organism>
<keyword evidence="4" id="KW-1185">Reference proteome</keyword>
<evidence type="ECO:0000313" key="3">
    <source>
        <dbReference type="EMBL" id="KAG8465116.1"/>
    </source>
</evidence>
<accession>A0A8J5XAR8</accession>
<feature type="transmembrane region" description="Helical" evidence="1">
    <location>
        <begin position="53"/>
        <end position="75"/>
    </location>
</feature>
<name>A0A8J5XAR8_DIALT</name>
<keyword evidence="1" id="KW-0812">Transmembrane</keyword>
<evidence type="ECO:0000313" key="4">
    <source>
        <dbReference type="Proteomes" id="UP000751190"/>
    </source>
</evidence>
<dbReference type="OMA" id="PRYLHIR"/>
<feature type="signal peptide" evidence="2">
    <location>
        <begin position="1"/>
        <end position="25"/>
    </location>
</feature>
<evidence type="ECO:0000256" key="2">
    <source>
        <dbReference type="SAM" id="SignalP"/>
    </source>
</evidence>
<protein>
    <recommendedName>
        <fullName evidence="5">Transmembrane protein</fullName>
    </recommendedName>
</protein>
<feature type="chain" id="PRO_5035259767" description="Transmembrane protein" evidence="2">
    <location>
        <begin position="26"/>
        <end position="238"/>
    </location>
</feature>
<comment type="caution">
    <text evidence="3">The sequence shown here is derived from an EMBL/GenBank/DDBJ whole genome shotgun (WGS) entry which is preliminary data.</text>
</comment>
<feature type="transmembrane region" description="Helical" evidence="1">
    <location>
        <begin position="145"/>
        <end position="166"/>
    </location>
</feature>
<keyword evidence="1" id="KW-1133">Transmembrane helix</keyword>
<dbReference type="EMBL" id="JAGTXO010000011">
    <property type="protein sequence ID" value="KAG8465116.1"/>
    <property type="molecule type" value="Genomic_DNA"/>
</dbReference>
<feature type="transmembrane region" description="Helical" evidence="1">
    <location>
        <begin position="187"/>
        <end position="207"/>
    </location>
</feature>
<keyword evidence="1" id="KW-0472">Membrane</keyword>
<dbReference type="AlphaFoldDB" id="A0A8J5XAR8"/>
<keyword evidence="2" id="KW-0732">Signal</keyword>
<reference evidence="3" key="1">
    <citation type="submission" date="2021-05" db="EMBL/GenBank/DDBJ databases">
        <title>The genome of the haptophyte Pavlova lutheri (Diacronema luteri, Pavlovales) - a model for lipid biosynthesis in eukaryotic algae.</title>
        <authorList>
            <person name="Hulatt C.J."/>
            <person name="Posewitz M.C."/>
        </authorList>
    </citation>
    <scope>NUCLEOTIDE SEQUENCE</scope>
    <source>
        <strain evidence="3">NIVA-4/92</strain>
    </source>
</reference>
<proteinExistence type="predicted"/>
<sequence>MRSAPRAAWAASLCAVLGWLHFCLGVGTTDLVVTVVAHVCVLPMLAARFDRRLLPSFGCALCGVCVGFNLVDLCFDRLIVLNRAVPDGTGHGGHGSLTPRHVAWFYYTTMLNSSHINLTLLVYVLVSSIGSMMGLMDGCATVRNYWLAMCSVAAVGNTFYVSYVVPRYVTIRASTTFSPTDFDNWEGVFFARIFLIGALLTCIYLSFALNLTQSSAPAVAGARKVTDRSDVAAPLKQS</sequence>
<feature type="transmembrane region" description="Helical" evidence="1">
    <location>
        <begin position="104"/>
        <end position="125"/>
    </location>
</feature>
<dbReference type="Proteomes" id="UP000751190">
    <property type="component" value="Unassembled WGS sequence"/>
</dbReference>
<gene>
    <name evidence="3" type="ORF">KFE25_012479</name>
</gene>
<dbReference type="OrthoDB" id="10419915at2759"/>